<dbReference type="Pfam" id="PF00512">
    <property type="entry name" value="HisKA"/>
    <property type="match status" value="1"/>
</dbReference>
<evidence type="ECO:0000256" key="5">
    <source>
        <dbReference type="ARBA" id="ARBA00022553"/>
    </source>
</evidence>
<evidence type="ECO:0000256" key="12">
    <source>
        <dbReference type="ARBA" id="ARBA00023012"/>
    </source>
</evidence>
<keyword evidence="10 17" id="KW-0067">ATP-binding</keyword>
<evidence type="ECO:0000256" key="8">
    <source>
        <dbReference type="ARBA" id="ARBA00022741"/>
    </source>
</evidence>
<evidence type="ECO:0000259" key="16">
    <source>
        <dbReference type="PROSITE" id="PS50885"/>
    </source>
</evidence>
<dbReference type="InterPro" id="IPR004358">
    <property type="entry name" value="Sig_transdc_His_kin-like_C"/>
</dbReference>
<sequence length="427" mass="48064">MILKGRLFWKILFGFWFTIIMMSQLLWVAFSLYRHEGPPEQRMANQLAERQLAAAASLLQRQGPAAVAALQASWPAQERRLLQLEPIAAEPSTTQDDRILLGADGRHYRLDYDSAGLQQLLAPPQPRRNWLNMPPPMWWIGGLGGLFFSALLAWHLTRPMNRFRQGFERLAQGDLAVRLYPAMRRRHDEISDAARDFDAMAERLQLLVESREQLLHDVSHELRSPLARLQLAIGLAQQDPVRIEGSLERIQLETQRMDKMIGELLTLTRAGHGERDGEEYYDLQGLVDAVVSDARYEAQHMGVEIKTWVDETQEYTVCGQAELIRRALDNVLRNALRFSQAGQTIRLTLMRQGDEFIVEVADQGMGVDESKLSSIFDPFVRIGSPAAGKGYGLGLAITRKAIQAQGGRVDARNGEEGGLIVTLHLPG</sequence>
<dbReference type="RefSeq" id="WP_179101398.1">
    <property type="nucleotide sequence ID" value="NZ_AP023398.1"/>
</dbReference>
<organism evidence="17 18">
    <name type="scientific">Aeromonas hydrophila</name>
    <dbReference type="NCBI Taxonomy" id="644"/>
    <lineage>
        <taxon>Bacteria</taxon>
        <taxon>Pseudomonadati</taxon>
        <taxon>Pseudomonadota</taxon>
        <taxon>Gammaproteobacteria</taxon>
        <taxon>Aeromonadales</taxon>
        <taxon>Aeromonadaceae</taxon>
        <taxon>Aeromonas</taxon>
    </lineage>
</organism>
<dbReference type="InterPro" id="IPR003660">
    <property type="entry name" value="HAMP_dom"/>
</dbReference>
<dbReference type="CDD" id="cd06225">
    <property type="entry name" value="HAMP"/>
    <property type="match status" value="1"/>
</dbReference>
<name>A0AAX3P3I9_AERHY</name>
<comment type="catalytic activity">
    <reaction evidence="1">
        <text>ATP + protein L-histidine = ADP + protein N-phospho-L-histidine.</text>
        <dbReference type="EC" id="2.7.13.3"/>
    </reaction>
</comment>
<evidence type="ECO:0000256" key="6">
    <source>
        <dbReference type="ARBA" id="ARBA00022679"/>
    </source>
</evidence>
<dbReference type="PANTHER" id="PTHR45528:SF1">
    <property type="entry name" value="SENSOR HISTIDINE KINASE CPXA"/>
    <property type="match status" value="1"/>
</dbReference>
<dbReference type="GO" id="GO:0005886">
    <property type="term" value="C:plasma membrane"/>
    <property type="evidence" value="ECO:0007669"/>
    <property type="project" value="UniProtKB-SubCell"/>
</dbReference>
<protein>
    <recommendedName>
        <fullName evidence="3">histidine kinase</fullName>
        <ecNumber evidence="3">2.7.13.3</ecNumber>
    </recommendedName>
</protein>
<keyword evidence="12" id="KW-0902">Two-component regulatory system</keyword>
<dbReference type="SUPFAM" id="SSF55874">
    <property type="entry name" value="ATPase domain of HSP90 chaperone/DNA topoisomerase II/histidine kinase"/>
    <property type="match status" value="1"/>
</dbReference>
<evidence type="ECO:0000259" key="15">
    <source>
        <dbReference type="PROSITE" id="PS50109"/>
    </source>
</evidence>
<feature type="transmembrane region" description="Helical" evidence="14">
    <location>
        <begin position="7"/>
        <end position="30"/>
    </location>
</feature>
<feature type="domain" description="Histidine kinase" evidence="15">
    <location>
        <begin position="217"/>
        <end position="427"/>
    </location>
</feature>
<dbReference type="Gene3D" id="1.10.8.500">
    <property type="entry name" value="HAMP domain in histidine kinase"/>
    <property type="match status" value="1"/>
</dbReference>
<dbReference type="SMART" id="SM00387">
    <property type="entry name" value="HATPase_c"/>
    <property type="match status" value="1"/>
</dbReference>
<dbReference type="SUPFAM" id="SSF158472">
    <property type="entry name" value="HAMP domain-like"/>
    <property type="match status" value="1"/>
</dbReference>
<keyword evidence="8" id="KW-0547">Nucleotide-binding</keyword>
<dbReference type="InterPro" id="IPR003594">
    <property type="entry name" value="HATPase_dom"/>
</dbReference>
<comment type="subcellular location">
    <subcellularLocation>
        <location evidence="2">Cell membrane</location>
        <topology evidence="2">Multi-pass membrane protein</topology>
    </subcellularLocation>
</comment>
<dbReference type="EMBL" id="CP118942">
    <property type="protein sequence ID" value="WEE25444.1"/>
    <property type="molecule type" value="Genomic_DNA"/>
</dbReference>
<keyword evidence="6" id="KW-0808">Transferase</keyword>
<evidence type="ECO:0000256" key="3">
    <source>
        <dbReference type="ARBA" id="ARBA00012438"/>
    </source>
</evidence>
<dbReference type="SMART" id="SM00388">
    <property type="entry name" value="HisKA"/>
    <property type="match status" value="1"/>
</dbReference>
<dbReference type="Gene3D" id="3.30.565.10">
    <property type="entry name" value="Histidine kinase-like ATPase, C-terminal domain"/>
    <property type="match status" value="1"/>
</dbReference>
<dbReference type="InterPro" id="IPR036097">
    <property type="entry name" value="HisK_dim/P_sf"/>
</dbReference>
<evidence type="ECO:0000256" key="1">
    <source>
        <dbReference type="ARBA" id="ARBA00000085"/>
    </source>
</evidence>
<dbReference type="SUPFAM" id="SSF47384">
    <property type="entry name" value="Homodimeric domain of signal transducing histidine kinase"/>
    <property type="match status" value="1"/>
</dbReference>
<proteinExistence type="predicted"/>
<evidence type="ECO:0000256" key="2">
    <source>
        <dbReference type="ARBA" id="ARBA00004651"/>
    </source>
</evidence>
<evidence type="ECO:0000313" key="17">
    <source>
        <dbReference type="EMBL" id="WEE25444.1"/>
    </source>
</evidence>
<dbReference type="PROSITE" id="PS50885">
    <property type="entry name" value="HAMP"/>
    <property type="match status" value="1"/>
</dbReference>
<keyword evidence="11 14" id="KW-1133">Transmembrane helix</keyword>
<dbReference type="SMART" id="SM00304">
    <property type="entry name" value="HAMP"/>
    <property type="match status" value="1"/>
</dbReference>
<dbReference type="PANTHER" id="PTHR45528">
    <property type="entry name" value="SENSOR HISTIDINE KINASE CPXA"/>
    <property type="match status" value="1"/>
</dbReference>
<evidence type="ECO:0000256" key="14">
    <source>
        <dbReference type="SAM" id="Phobius"/>
    </source>
</evidence>
<dbReference type="PRINTS" id="PR00344">
    <property type="entry name" value="BCTRLSENSOR"/>
</dbReference>
<dbReference type="GO" id="GO:0005524">
    <property type="term" value="F:ATP binding"/>
    <property type="evidence" value="ECO:0007669"/>
    <property type="project" value="UniProtKB-KW"/>
</dbReference>
<dbReference type="Proteomes" id="UP001214666">
    <property type="component" value="Chromosome"/>
</dbReference>
<dbReference type="Pfam" id="PF02518">
    <property type="entry name" value="HATPase_c"/>
    <property type="match status" value="1"/>
</dbReference>
<gene>
    <name evidence="17" type="ORF">PY771_17590</name>
</gene>
<dbReference type="InterPro" id="IPR005467">
    <property type="entry name" value="His_kinase_dom"/>
</dbReference>
<reference evidence="17" key="1">
    <citation type="submission" date="2023-02" db="EMBL/GenBank/DDBJ databases">
        <title>The sequence of Aeromonas hydrophila K533.</title>
        <authorList>
            <person name="Luo X."/>
        </authorList>
    </citation>
    <scope>NUCLEOTIDE SEQUENCE</scope>
    <source>
        <strain evidence="17">K533</strain>
    </source>
</reference>
<dbReference type="Pfam" id="PF00672">
    <property type="entry name" value="HAMP"/>
    <property type="match status" value="1"/>
</dbReference>
<evidence type="ECO:0000256" key="4">
    <source>
        <dbReference type="ARBA" id="ARBA00022475"/>
    </source>
</evidence>
<dbReference type="AlphaFoldDB" id="A0AAX3P3I9"/>
<feature type="domain" description="HAMP" evidence="16">
    <location>
        <begin position="154"/>
        <end position="209"/>
    </location>
</feature>
<dbReference type="InterPro" id="IPR050398">
    <property type="entry name" value="HssS/ArlS-like"/>
</dbReference>
<dbReference type="CDD" id="cd00082">
    <property type="entry name" value="HisKA"/>
    <property type="match status" value="1"/>
</dbReference>
<keyword evidence="7 14" id="KW-0812">Transmembrane</keyword>
<keyword evidence="9" id="KW-0418">Kinase</keyword>
<dbReference type="InterPro" id="IPR003661">
    <property type="entry name" value="HisK_dim/P_dom"/>
</dbReference>
<dbReference type="EC" id="2.7.13.3" evidence="3"/>
<evidence type="ECO:0000256" key="9">
    <source>
        <dbReference type="ARBA" id="ARBA00022777"/>
    </source>
</evidence>
<keyword evidence="4" id="KW-1003">Cell membrane</keyword>
<evidence type="ECO:0000313" key="18">
    <source>
        <dbReference type="Proteomes" id="UP001214666"/>
    </source>
</evidence>
<dbReference type="InterPro" id="IPR036890">
    <property type="entry name" value="HATPase_C_sf"/>
</dbReference>
<evidence type="ECO:0000256" key="7">
    <source>
        <dbReference type="ARBA" id="ARBA00022692"/>
    </source>
</evidence>
<dbReference type="PROSITE" id="PS50109">
    <property type="entry name" value="HIS_KIN"/>
    <property type="match status" value="1"/>
</dbReference>
<evidence type="ECO:0000256" key="10">
    <source>
        <dbReference type="ARBA" id="ARBA00022840"/>
    </source>
</evidence>
<keyword evidence="13 14" id="KW-0472">Membrane</keyword>
<feature type="transmembrane region" description="Helical" evidence="14">
    <location>
        <begin position="137"/>
        <end position="156"/>
    </location>
</feature>
<evidence type="ECO:0000256" key="11">
    <source>
        <dbReference type="ARBA" id="ARBA00022989"/>
    </source>
</evidence>
<dbReference type="Gene3D" id="1.10.287.130">
    <property type="match status" value="1"/>
</dbReference>
<evidence type="ECO:0000256" key="13">
    <source>
        <dbReference type="ARBA" id="ARBA00023136"/>
    </source>
</evidence>
<keyword evidence="5" id="KW-0597">Phosphoprotein</keyword>
<dbReference type="GO" id="GO:0000155">
    <property type="term" value="F:phosphorelay sensor kinase activity"/>
    <property type="evidence" value="ECO:0007669"/>
    <property type="project" value="InterPro"/>
</dbReference>
<accession>A0AAX3P3I9</accession>